<accession>A0A1E3H6J2</accession>
<dbReference type="Proteomes" id="UP000094622">
    <property type="component" value="Unassembled WGS sequence"/>
</dbReference>
<evidence type="ECO:0000313" key="5">
    <source>
        <dbReference type="EMBL" id="ODN71755.1"/>
    </source>
</evidence>
<dbReference type="GO" id="GO:0006260">
    <property type="term" value="P:DNA replication"/>
    <property type="evidence" value="ECO:0007669"/>
    <property type="project" value="InterPro"/>
</dbReference>
<dbReference type="OrthoDB" id="200308at2"/>
<keyword evidence="5" id="KW-0548">Nucleotidyltransferase</keyword>
<evidence type="ECO:0000256" key="3">
    <source>
        <dbReference type="SAM" id="MobiDB-lite"/>
    </source>
</evidence>
<feature type="compositionally biased region" description="Basic and acidic residues" evidence="3">
    <location>
        <begin position="197"/>
        <end position="226"/>
    </location>
</feature>
<dbReference type="GO" id="GO:0008408">
    <property type="term" value="F:3'-5' exonuclease activity"/>
    <property type="evidence" value="ECO:0007669"/>
    <property type="project" value="InterPro"/>
</dbReference>
<dbReference type="GO" id="GO:0016779">
    <property type="term" value="F:nucleotidyltransferase activity"/>
    <property type="evidence" value="ECO:0007669"/>
    <property type="project" value="UniProtKB-KW"/>
</dbReference>
<dbReference type="InterPro" id="IPR004805">
    <property type="entry name" value="DnaE2/DnaE/PolC"/>
</dbReference>
<keyword evidence="5" id="KW-0808">Transferase</keyword>
<dbReference type="EMBL" id="MCRJ01000014">
    <property type="protein sequence ID" value="ODN71755.1"/>
    <property type="molecule type" value="Genomic_DNA"/>
</dbReference>
<feature type="compositionally biased region" description="Basic and acidic residues" evidence="3">
    <location>
        <begin position="166"/>
        <end position="188"/>
    </location>
</feature>
<evidence type="ECO:0000259" key="4">
    <source>
        <dbReference type="Pfam" id="PF01336"/>
    </source>
</evidence>
<evidence type="ECO:0000256" key="1">
    <source>
        <dbReference type="ARBA" id="ARBA00007391"/>
    </source>
</evidence>
<feature type="region of interest" description="Disordered" evidence="3">
    <location>
        <begin position="137"/>
        <end position="226"/>
    </location>
</feature>
<dbReference type="PANTHER" id="PTHR32294">
    <property type="entry name" value="DNA POLYMERASE III SUBUNIT ALPHA"/>
    <property type="match status" value="1"/>
</dbReference>
<dbReference type="AlphaFoldDB" id="A0A1E3H6J2"/>
<comment type="caution">
    <text evidence="5">The sequence shown here is derived from an EMBL/GenBank/DDBJ whole genome shotgun (WGS) entry which is preliminary data.</text>
</comment>
<organism evidence="5 6">
    <name type="scientific">Methylobrevis pamukkalensis</name>
    <dbReference type="NCBI Taxonomy" id="1439726"/>
    <lineage>
        <taxon>Bacteria</taxon>
        <taxon>Pseudomonadati</taxon>
        <taxon>Pseudomonadota</taxon>
        <taxon>Alphaproteobacteria</taxon>
        <taxon>Hyphomicrobiales</taxon>
        <taxon>Pleomorphomonadaceae</taxon>
        <taxon>Methylobrevis</taxon>
    </lineage>
</organism>
<dbReference type="Pfam" id="PF01336">
    <property type="entry name" value="tRNA_anti-codon"/>
    <property type="match status" value="1"/>
</dbReference>
<sequence length="226" mass="24820">MKPMTAGRLVVEDYASTGLTLRRHPVSFLRADLSARRIRPAADLLAARDGTWLMTAGLVLVRQKPGSAKGVMFITLEDETGIANLVVWPTLFERQRAIVLAASMIAVNGRVQREGEVIHLVAQRLFDFTPLLHGLGGREETPAGASPGIFQDGLGGNESGALSQSRTHEAPPAERFRLPHGRGDEFHHGGPGTDPRGAPKKDWPARDLFEPERHIDTLKQKTRDFR</sequence>
<dbReference type="PATRIC" id="fig|1439726.3.peg.939"/>
<dbReference type="CDD" id="cd04485">
    <property type="entry name" value="DnaE_OBF"/>
    <property type="match status" value="1"/>
</dbReference>
<keyword evidence="6" id="KW-1185">Reference proteome</keyword>
<evidence type="ECO:0000313" key="6">
    <source>
        <dbReference type="Proteomes" id="UP000094622"/>
    </source>
</evidence>
<evidence type="ECO:0000256" key="2">
    <source>
        <dbReference type="ARBA" id="ARBA00017273"/>
    </source>
</evidence>
<reference evidence="5 6" key="1">
    <citation type="submission" date="2016-07" db="EMBL/GenBank/DDBJ databases">
        <title>Draft Genome Sequence of Methylobrevis pamukkalensis PK2.</title>
        <authorList>
            <person name="Vasilenko O.V."/>
            <person name="Doronina N.V."/>
            <person name="Shmareva M.N."/>
            <person name="Tarlachkov S.V."/>
            <person name="Mustakhimov I."/>
            <person name="Trotsenko Y.A."/>
        </authorList>
    </citation>
    <scope>NUCLEOTIDE SEQUENCE [LARGE SCALE GENOMIC DNA]</scope>
    <source>
        <strain evidence="5 6">PK2</strain>
    </source>
</reference>
<protein>
    <recommendedName>
        <fullName evidence="2">Error-prone DNA polymerase</fullName>
    </recommendedName>
</protein>
<comment type="similarity">
    <text evidence="1">Belongs to the DNA polymerase type-C family. DnaE2 subfamily.</text>
</comment>
<gene>
    <name evidence="5" type="primary">dnaE2_1</name>
    <name evidence="5" type="ORF">A6302_00898</name>
</gene>
<dbReference type="PANTHER" id="PTHR32294:SF4">
    <property type="entry name" value="ERROR-PRONE DNA POLYMERASE"/>
    <property type="match status" value="1"/>
</dbReference>
<feature type="domain" description="OB" evidence="4">
    <location>
        <begin position="57"/>
        <end position="125"/>
    </location>
</feature>
<name>A0A1E3H6J2_9HYPH</name>
<dbReference type="GO" id="GO:0003676">
    <property type="term" value="F:nucleic acid binding"/>
    <property type="evidence" value="ECO:0007669"/>
    <property type="project" value="InterPro"/>
</dbReference>
<dbReference type="InterPro" id="IPR004365">
    <property type="entry name" value="NA-bd_OB_tRNA"/>
</dbReference>
<proteinExistence type="inferred from homology"/>